<protein>
    <submittedName>
        <fullName evidence="7">RNase adapter RapZ</fullName>
    </submittedName>
</protein>
<feature type="binding site" evidence="4">
    <location>
        <begin position="8"/>
        <end position="15"/>
    </location>
    <ligand>
        <name>ATP</name>
        <dbReference type="ChEBI" id="CHEBI:30616"/>
    </ligand>
</feature>
<dbReference type="Gene3D" id="3.40.50.300">
    <property type="entry name" value="P-loop containing nucleotide triphosphate hydrolases"/>
    <property type="match status" value="1"/>
</dbReference>
<name>A0ABZ0I6V1_9GAMM</name>
<sequence length="284" mass="31908">MDLIIISGRSGSGKSTALHQLEDEGYYAIDNLPASLLPALVRDTGPGLPENFHGIAVCIDARNAFRDLQGFNATLESLPGEVQCRILYLDADEATLIKRFSETRRRHPLTSESLPLAEAIRYESELLEPLAATATLTLDTRAMTIYELRDAVRQRLVGSEAEDMAILFQSFGFKRGVPGDADLIFDLRMLPNPHWSPELRSKTGVDSEVAHYLEEHSITHQLFEDIAGFIERWVPAYQKSSRSYLTVALGCTGGQHRSVYMAHRLYTHFQGQLAQLQLRHRELQ</sequence>
<dbReference type="Pfam" id="PF22740">
    <property type="entry name" value="PapZ_C"/>
    <property type="match status" value="1"/>
</dbReference>
<dbReference type="PIRSF" id="PIRSF005052">
    <property type="entry name" value="P-loopkin"/>
    <property type="match status" value="1"/>
</dbReference>
<dbReference type="InterPro" id="IPR053930">
    <property type="entry name" value="RapZ-like_N"/>
</dbReference>
<evidence type="ECO:0000313" key="7">
    <source>
        <dbReference type="EMBL" id="WOJ94991.1"/>
    </source>
</evidence>
<dbReference type="InterPro" id="IPR053931">
    <property type="entry name" value="RapZ_C"/>
</dbReference>
<reference evidence="7 8" key="1">
    <citation type="submission" date="2023-10" db="EMBL/GenBank/DDBJ databases">
        <title>Two novel species belonging to the OM43/NOR5 clade.</title>
        <authorList>
            <person name="Park M."/>
        </authorList>
    </citation>
    <scope>NUCLEOTIDE SEQUENCE [LARGE SCALE GENOMIC DNA]</scope>
    <source>
        <strain evidence="7 8">IMCC43200</strain>
    </source>
</reference>
<dbReference type="InterPro" id="IPR005337">
    <property type="entry name" value="RapZ-like"/>
</dbReference>
<evidence type="ECO:0000259" key="5">
    <source>
        <dbReference type="Pfam" id="PF03668"/>
    </source>
</evidence>
<dbReference type="RefSeq" id="WP_407349622.1">
    <property type="nucleotide sequence ID" value="NZ_CP136864.1"/>
</dbReference>
<feature type="domain" description="RapZ C-terminal" evidence="6">
    <location>
        <begin position="164"/>
        <end position="283"/>
    </location>
</feature>
<dbReference type="NCBIfam" id="NF003828">
    <property type="entry name" value="PRK05416.1"/>
    <property type="match status" value="1"/>
</dbReference>
<feature type="binding site" evidence="4">
    <location>
        <begin position="60"/>
        <end position="63"/>
    </location>
    <ligand>
        <name>GTP</name>
        <dbReference type="ChEBI" id="CHEBI:37565"/>
    </ligand>
</feature>
<evidence type="ECO:0000256" key="2">
    <source>
        <dbReference type="ARBA" id="ARBA00022840"/>
    </source>
</evidence>
<proteinExistence type="inferred from homology"/>
<dbReference type="Proteomes" id="UP001626537">
    <property type="component" value="Chromosome"/>
</dbReference>
<evidence type="ECO:0000256" key="1">
    <source>
        <dbReference type="ARBA" id="ARBA00022741"/>
    </source>
</evidence>
<evidence type="ECO:0000313" key="8">
    <source>
        <dbReference type="Proteomes" id="UP001626537"/>
    </source>
</evidence>
<dbReference type="PANTHER" id="PTHR30448">
    <property type="entry name" value="RNASE ADAPTER PROTEIN RAPZ"/>
    <property type="match status" value="1"/>
</dbReference>
<feature type="domain" description="RapZ-like N-terminal" evidence="5">
    <location>
        <begin position="1"/>
        <end position="159"/>
    </location>
</feature>
<keyword evidence="2 4" id="KW-0067">ATP-binding</keyword>
<gene>
    <name evidence="7" type="primary">rapZ</name>
    <name evidence="7" type="ORF">R0135_07415</name>
</gene>
<accession>A0ABZ0I6V1</accession>
<dbReference type="HAMAP" id="MF_00636">
    <property type="entry name" value="RapZ_like"/>
    <property type="match status" value="1"/>
</dbReference>
<dbReference type="PANTHER" id="PTHR30448:SF0">
    <property type="entry name" value="RNASE ADAPTER PROTEIN RAPZ"/>
    <property type="match status" value="1"/>
</dbReference>
<evidence type="ECO:0000256" key="3">
    <source>
        <dbReference type="ARBA" id="ARBA00023134"/>
    </source>
</evidence>
<dbReference type="InterPro" id="IPR027417">
    <property type="entry name" value="P-loop_NTPase"/>
</dbReference>
<keyword evidence="1 4" id="KW-0547">Nucleotide-binding</keyword>
<evidence type="ECO:0000259" key="6">
    <source>
        <dbReference type="Pfam" id="PF22740"/>
    </source>
</evidence>
<keyword evidence="3 4" id="KW-0342">GTP-binding</keyword>
<keyword evidence="8" id="KW-1185">Reference proteome</keyword>
<organism evidence="7 8">
    <name type="scientific">Congregibacter variabilis</name>
    <dbReference type="NCBI Taxonomy" id="3081200"/>
    <lineage>
        <taxon>Bacteria</taxon>
        <taxon>Pseudomonadati</taxon>
        <taxon>Pseudomonadota</taxon>
        <taxon>Gammaproteobacteria</taxon>
        <taxon>Cellvibrionales</taxon>
        <taxon>Halieaceae</taxon>
        <taxon>Congregibacter</taxon>
    </lineage>
</organism>
<evidence type="ECO:0000256" key="4">
    <source>
        <dbReference type="HAMAP-Rule" id="MF_00636"/>
    </source>
</evidence>
<dbReference type="SUPFAM" id="SSF52540">
    <property type="entry name" value="P-loop containing nucleoside triphosphate hydrolases"/>
    <property type="match status" value="1"/>
</dbReference>
<dbReference type="EMBL" id="CP136864">
    <property type="protein sequence ID" value="WOJ94991.1"/>
    <property type="molecule type" value="Genomic_DNA"/>
</dbReference>
<dbReference type="Pfam" id="PF03668">
    <property type="entry name" value="RapZ-like_N"/>
    <property type="match status" value="1"/>
</dbReference>